<protein>
    <submittedName>
        <fullName evidence="2">DUF5684 domain-containing protein</fullName>
    </submittedName>
</protein>
<dbReference type="InterPro" id="IPR043739">
    <property type="entry name" value="DUF5684"/>
</dbReference>
<keyword evidence="1" id="KW-0812">Transmembrane</keyword>
<keyword evidence="1" id="KW-1133">Transmembrane helix</keyword>
<gene>
    <name evidence="2" type="ORF">RBR11_17195</name>
</gene>
<sequence>MTLASALALVPAANATDTVNNVWGAVFSGTGGILGLIFYVLFAIAMWRIFTKAGYAGILAIIPIVNIVFLVKIAGMSGWFALLYLIPIVNVIFNIVVAIRLGRNFGKGGAFSFFLLWLFSIIGYFILGFGSAQYRRV</sequence>
<dbReference type="RefSeq" id="WP_308490603.1">
    <property type="nucleotide sequence ID" value="NZ_JAVFCB010000013.1"/>
</dbReference>
<feature type="transmembrane region" description="Helical" evidence="1">
    <location>
        <begin position="79"/>
        <end position="99"/>
    </location>
</feature>
<reference evidence="2 3" key="1">
    <citation type="submission" date="2023-08" db="EMBL/GenBank/DDBJ databases">
        <title>Microbacterium sp. nov., isolated from a waste landfill.</title>
        <authorList>
            <person name="Wen W."/>
        </authorList>
    </citation>
    <scope>NUCLEOTIDE SEQUENCE [LARGE SCALE GENOMIC DNA]</scope>
    <source>
        <strain evidence="2 3">ASV81</strain>
    </source>
</reference>
<dbReference type="Pfam" id="PF18936">
    <property type="entry name" value="DUF5684"/>
    <property type="match status" value="1"/>
</dbReference>
<evidence type="ECO:0000256" key="1">
    <source>
        <dbReference type="SAM" id="Phobius"/>
    </source>
</evidence>
<keyword evidence="3" id="KW-1185">Reference proteome</keyword>
<feature type="transmembrane region" description="Helical" evidence="1">
    <location>
        <begin position="54"/>
        <end position="73"/>
    </location>
</feature>
<organism evidence="2 3">
    <name type="scientific">Microbacterium capsulatum</name>
    <dbReference type="NCBI Taxonomy" id="3041921"/>
    <lineage>
        <taxon>Bacteria</taxon>
        <taxon>Bacillati</taxon>
        <taxon>Actinomycetota</taxon>
        <taxon>Actinomycetes</taxon>
        <taxon>Micrococcales</taxon>
        <taxon>Microbacteriaceae</taxon>
        <taxon>Microbacterium</taxon>
    </lineage>
</organism>
<accession>A0ABU0XKH5</accession>
<evidence type="ECO:0000313" key="3">
    <source>
        <dbReference type="Proteomes" id="UP001230289"/>
    </source>
</evidence>
<feature type="transmembrane region" description="Helical" evidence="1">
    <location>
        <begin position="25"/>
        <end position="47"/>
    </location>
</feature>
<dbReference type="Proteomes" id="UP001230289">
    <property type="component" value="Unassembled WGS sequence"/>
</dbReference>
<evidence type="ECO:0000313" key="2">
    <source>
        <dbReference type="EMBL" id="MDQ4215654.1"/>
    </source>
</evidence>
<proteinExistence type="predicted"/>
<name>A0ABU0XKH5_9MICO</name>
<keyword evidence="1" id="KW-0472">Membrane</keyword>
<dbReference type="EMBL" id="JAVFCB010000013">
    <property type="protein sequence ID" value="MDQ4215654.1"/>
    <property type="molecule type" value="Genomic_DNA"/>
</dbReference>
<feature type="transmembrane region" description="Helical" evidence="1">
    <location>
        <begin position="111"/>
        <end position="132"/>
    </location>
</feature>
<comment type="caution">
    <text evidence="2">The sequence shown here is derived from an EMBL/GenBank/DDBJ whole genome shotgun (WGS) entry which is preliminary data.</text>
</comment>